<feature type="transmembrane region" description="Helical" evidence="8">
    <location>
        <begin position="109"/>
        <end position="127"/>
    </location>
</feature>
<dbReference type="EMBL" id="FNXY01000006">
    <property type="protein sequence ID" value="SEJ31966.1"/>
    <property type="molecule type" value="Genomic_DNA"/>
</dbReference>
<dbReference type="Pfam" id="PF01925">
    <property type="entry name" value="TauE"/>
    <property type="match status" value="1"/>
</dbReference>
<evidence type="ECO:0000256" key="3">
    <source>
        <dbReference type="ARBA" id="ARBA00022448"/>
    </source>
</evidence>
<keyword evidence="5 8" id="KW-0812">Transmembrane</keyword>
<dbReference type="RefSeq" id="WP_090338165.1">
    <property type="nucleotide sequence ID" value="NZ_FNXY01000006.1"/>
</dbReference>
<evidence type="ECO:0000256" key="4">
    <source>
        <dbReference type="ARBA" id="ARBA00022475"/>
    </source>
</evidence>
<keyword evidence="10" id="KW-1185">Reference proteome</keyword>
<dbReference type="Proteomes" id="UP000199532">
    <property type="component" value="Unassembled WGS sequence"/>
</dbReference>
<dbReference type="PANTHER" id="PTHR30269:SF0">
    <property type="entry name" value="MEMBRANE TRANSPORTER PROTEIN YFCA-RELATED"/>
    <property type="match status" value="1"/>
</dbReference>
<evidence type="ECO:0000256" key="8">
    <source>
        <dbReference type="RuleBase" id="RU363041"/>
    </source>
</evidence>
<keyword evidence="6 8" id="KW-1133">Transmembrane helix</keyword>
<evidence type="ECO:0000256" key="7">
    <source>
        <dbReference type="ARBA" id="ARBA00023136"/>
    </source>
</evidence>
<reference evidence="9 10" key="1">
    <citation type="submission" date="2016-10" db="EMBL/GenBank/DDBJ databases">
        <authorList>
            <person name="de Groot N.N."/>
        </authorList>
    </citation>
    <scope>NUCLEOTIDE SEQUENCE [LARGE SCALE GENOMIC DNA]</scope>
    <source>
        <strain evidence="9 10">DSM 19938</strain>
    </source>
</reference>
<organism evidence="9 10">
    <name type="scientific">Dyadobacter koreensis</name>
    <dbReference type="NCBI Taxonomy" id="408657"/>
    <lineage>
        <taxon>Bacteria</taxon>
        <taxon>Pseudomonadati</taxon>
        <taxon>Bacteroidota</taxon>
        <taxon>Cytophagia</taxon>
        <taxon>Cytophagales</taxon>
        <taxon>Spirosomataceae</taxon>
        <taxon>Dyadobacter</taxon>
    </lineage>
</organism>
<keyword evidence="3" id="KW-0813">Transport</keyword>
<feature type="transmembrane region" description="Helical" evidence="8">
    <location>
        <begin position="12"/>
        <end position="39"/>
    </location>
</feature>
<feature type="transmembrane region" description="Helical" evidence="8">
    <location>
        <begin position="240"/>
        <end position="258"/>
    </location>
</feature>
<feature type="transmembrane region" description="Helical" evidence="8">
    <location>
        <begin position="164"/>
        <end position="180"/>
    </location>
</feature>
<dbReference type="InterPro" id="IPR002781">
    <property type="entry name" value="TM_pro_TauE-like"/>
</dbReference>
<sequence length="265" mass="28715">MLSELFTDYNSTTYFILGVLAFIAGFIDAVVGGGGLIQIPALLIGFPNAPIATLFGTNKIAALAGTAVAAFHYAKKIVFDFLLLFVISFCCFISSFTGARIVSMINVNVLKPIILFILIAIALYTFFKKDLGSIKTKELPLTKQLIYGGLIGLVIGFYDGFFGPGTGSFFVLAFVVVLGFEFVQASAYAKIVNCVTNISALFVFIRQGNYMLELALIMAAMNMAGNMIGSKLALRKGNDFVRIIFLVVVTLMIFKYGWEIFAPGA</sequence>
<evidence type="ECO:0000313" key="10">
    <source>
        <dbReference type="Proteomes" id="UP000199532"/>
    </source>
</evidence>
<dbReference type="PANTHER" id="PTHR30269">
    <property type="entry name" value="TRANSMEMBRANE PROTEIN YFCA"/>
    <property type="match status" value="1"/>
</dbReference>
<feature type="transmembrane region" description="Helical" evidence="8">
    <location>
        <begin position="81"/>
        <end position="103"/>
    </location>
</feature>
<keyword evidence="4 8" id="KW-1003">Cell membrane</keyword>
<comment type="similarity">
    <text evidence="2 8">Belongs to the 4-toluene sulfonate uptake permease (TSUP) (TC 2.A.102) family.</text>
</comment>
<comment type="subcellular location">
    <subcellularLocation>
        <location evidence="1 8">Cell membrane</location>
        <topology evidence="1 8">Multi-pass membrane protein</topology>
    </subcellularLocation>
</comment>
<dbReference type="AlphaFoldDB" id="A0A1H6XUV8"/>
<feature type="transmembrane region" description="Helical" evidence="8">
    <location>
        <begin position="211"/>
        <end position="228"/>
    </location>
</feature>
<evidence type="ECO:0000256" key="6">
    <source>
        <dbReference type="ARBA" id="ARBA00022989"/>
    </source>
</evidence>
<evidence type="ECO:0000313" key="9">
    <source>
        <dbReference type="EMBL" id="SEJ31966.1"/>
    </source>
</evidence>
<gene>
    <name evidence="9" type="ORF">SAMN04487995_4176</name>
</gene>
<accession>A0A1H6XUV8</accession>
<name>A0A1H6XUV8_9BACT</name>
<dbReference type="GO" id="GO:0005886">
    <property type="term" value="C:plasma membrane"/>
    <property type="evidence" value="ECO:0007669"/>
    <property type="project" value="UniProtKB-SubCell"/>
</dbReference>
<evidence type="ECO:0000256" key="1">
    <source>
        <dbReference type="ARBA" id="ARBA00004651"/>
    </source>
</evidence>
<dbReference type="OrthoDB" id="554695at2"/>
<feature type="transmembrane region" description="Helical" evidence="8">
    <location>
        <begin position="51"/>
        <end position="74"/>
    </location>
</feature>
<proteinExistence type="inferred from homology"/>
<protein>
    <recommendedName>
        <fullName evidence="8">Probable membrane transporter protein</fullName>
    </recommendedName>
</protein>
<keyword evidence="7 8" id="KW-0472">Membrane</keyword>
<dbReference type="InterPro" id="IPR052017">
    <property type="entry name" value="TSUP"/>
</dbReference>
<evidence type="ECO:0000256" key="2">
    <source>
        <dbReference type="ARBA" id="ARBA00009142"/>
    </source>
</evidence>
<evidence type="ECO:0000256" key="5">
    <source>
        <dbReference type="ARBA" id="ARBA00022692"/>
    </source>
</evidence>